<feature type="transmembrane region" description="Helical" evidence="3">
    <location>
        <begin position="74"/>
        <end position="93"/>
    </location>
</feature>
<dbReference type="PANTHER" id="PTHR37815">
    <property type="entry name" value="UPF0397 PROTEIN BC_2624-RELATED"/>
    <property type="match status" value="1"/>
</dbReference>
<sequence>MRRGFDLTQYEAAARKRTAVSAFLILGVIPVTVLGGSFLLGSDLYMVGSILIVIYTMIPFFMVFERRKPKAREIVLIAMMAALTVVIHLFFHLTVPIQAGTAMIIISGISLGPEAGFLIGALARFVCNFYMGQGPWTPWQMFCWGLLGFLAGLAFNKVNYEEIRDRGFRDELASRSLRMVMGPVLCIAFALAAAYICYLIWPGKDQTFFGWRLYAFGVAGLLGGLLVQRKRLSVDGLTMALFTFFVTFIVYGGIMNICAMVTSAAMPGGRPVSLNTLRILYISGAPYDAVHAGGAAVFIFFFGDMFIRKLERIKIKYGIYR</sequence>
<evidence type="ECO:0000256" key="3">
    <source>
        <dbReference type="SAM" id="Phobius"/>
    </source>
</evidence>
<evidence type="ECO:0000313" key="5">
    <source>
        <dbReference type="Proteomes" id="UP000187404"/>
    </source>
</evidence>
<keyword evidence="1 3" id="KW-0812">Transmembrane</keyword>
<protein>
    <submittedName>
        <fullName evidence="4">ECF transporter S component</fullName>
    </submittedName>
</protein>
<keyword evidence="5" id="KW-1185">Reference proteome</keyword>
<feature type="transmembrane region" description="Helical" evidence="3">
    <location>
        <begin position="20"/>
        <end position="38"/>
    </location>
</feature>
<dbReference type="PANTHER" id="PTHR37815:SF3">
    <property type="entry name" value="UPF0397 PROTEIN SPR0429"/>
    <property type="match status" value="1"/>
</dbReference>
<gene>
    <name evidence="4" type="ORF">BHK98_06110</name>
</gene>
<feature type="transmembrane region" description="Helical" evidence="3">
    <location>
        <begin position="285"/>
        <end position="307"/>
    </location>
</feature>
<dbReference type="InterPro" id="IPR009825">
    <property type="entry name" value="ECF_substrate-spec-like"/>
</dbReference>
<accession>A0A1Q9JHP1</accession>
<reference evidence="4 5" key="1">
    <citation type="journal article" date="2016" name="Appl. Environ. Microbiol.">
        <title>Function and Phylogeny of Bacterial Butyryl Coenzyme A:Acetate Transferases and Their Diversity in the Proximal Colon of Swine.</title>
        <authorList>
            <person name="Trachsel J."/>
            <person name="Bayles D.O."/>
            <person name="Looft T."/>
            <person name="Levine U.Y."/>
            <person name="Allen H.K."/>
        </authorList>
    </citation>
    <scope>NUCLEOTIDE SEQUENCE [LARGE SCALE GENOMIC DNA]</scope>
    <source>
        <strain evidence="4 5">68-3-10</strain>
    </source>
</reference>
<evidence type="ECO:0000256" key="1">
    <source>
        <dbReference type="ARBA" id="ARBA00022692"/>
    </source>
</evidence>
<dbReference type="GO" id="GO:0016020">
    <property type="term" value="C:membrane"/>
    <property type="evidence" value="ECO:0007669"/>
    <property type="project" value="InterPro"/>
</dbReference>
<evidence type="ECO:0000256" key="2">
    <source>
        <dbReference type="ARBA" id="ARBA00022989"/>
    </source>
</evidence>
<dbReference type="AlphaFoldDB" id="A0A1Q9JHP1"/>
<keyword evidence="2 3" id="KW-1133">Transmembrane helix</keyword>
<dbReference type="EMBL" id="MJIE01000001">
    <property type="protein sequence ID" value="OLR55674.1"/>
    <property type="molecule type" value="Genomic_DNA"/>
</dbReference>
<feature type="transmembrane region" description="Helical" evidence="3">
    <location>
        <begin position="139"/>
        <end position="158"/>
    </location>
</feature>
<feature type="transmembrane region" description="Helical" evidence="3">
    <location>
        <begin position="44"/>
        <end position="62"/>
    </location>
</feature>
<name>A0A1Q9JHP1_9FIRM</name>
<dbReference type="Pfam" id="PF07155">
    <property type="entry name" value="ECF-ribofla_trS"/>
    <property type="match status" value="1"/>
</dbReference>
<proteinExistence type="predicted"/>
<dbReference type="Gene3D" id="1.10.1760.20">
    <property type="match status" value="1"/>
</dbReference>
<keyword evidence="3" id="KW-0472">Membrane</keyword>
<organism evidence="4 5">
    <name type="scientific">Hornefia porci</name>
    <dbReference type="NCBI Taxonomy" id="2652292"/>
    <lineage>
        <taxon>Bacteria</taxon>
        <taxon>Bacillati</taxon>
        <taxon>Bacillota</taxon>
        <taxon>Clostridia</taxon>
        <taxon>Peptostreptococcales</taxon>
        <taxon>Anaerovoracaceae</taxon>
        <taxon>Hornefia</taxon>
    </lineage>
</organism>
<dbReference type="STRING" id="1261640.BHK98_06110"/>
<evidence type="ECO:0000313" key="4">
    <source>
        <dbReference type="EMBL" id="OLR55674.1"/>
    </source>
</evidence>
<feature type="transmembrane region" description="Helical" evidence="3">
    <location>
        <begin position="239"/>
        <end position="265"/>
    </location>
</feature>
<feature type="transmembrane region" description="Helical" evidence="3">
    <location>
        <begin position="207"/>
        <end position="227"/>
    </location>
</feature>
<comment type="caution">
    <text evidence="4">The sequence shown here is derived from an EMBL/GenBank/DDBJ whole genome shotgun (WGS) entry which is preliminary data.</text>
</comment>
<dbReference type="OrthoDB" id="5198189at2"/>
<dbReference type="Proteomes" id="UP000187404">
    <property type="component" value="Unassembled WGS sequence"/>
</dbReference>
<feature type="transmembrane region" description="Helical" evidence="3">
    <location>
        <begin position="179"/>
        <end position="201"/>
    </location>
</feature>
<dbReference type="RefSeq" id="WP_075712664.1">
    <property type="nucleotide sequence ID" value="NZ_MJIE01000001.1"/>
</dbReference>